<dbReference type="Pfam" id="PF14525">
    <property type="entry name" value="AraC_binding_2"/>
    <property type="match status" value="1"/>
</dbReference>
<reference evidence="5 6" key="1">
    <citation type="submission" date="2018-11" db="EMBL/GenBank/DDBJ databases">
        <title>Sequencing the genomes of 1000 actinobacteria strains.</title>
        <authorList>
            <person name="Klenk H.-P."/>
        </authorList>
    </citation>
    <scope>NUCLEOTIDE SEQUENCE [LARGE SCALE GENOMIC DNA]</scope>
    <source>
        <strain evidence="5 6">DSM 14012</strain>
    </source>
</reference>
<evidence type="ECO:0000256" key="3">
    <source>
        <dbReference type="ARBA" id="ARBA00023163"/>
    </source>
</evidence>
<dbReference type="Pfam" id="PF12833">
    <property type="entry name" value="HTH_18"/>
    <property type="match status" value="1"/>
</dbReference>
<evidence type="ECO:0000256" key="1">
    <source>
        <dbReference type="ARBA" id="ARBA00023015"/>
    </source>
</evidence>
<dbReference type="Gene3D" id="1.10.10.60">
    <property type="entry name" value="Homeodomain-like"/>
    <property type="match status" value="1"/>
</dbReference>
<dbReference type="PANTHER" id="PTHR46796:SF6">
    <property type="entry name" value="ARAC SUBFAMILY"/>
    <property type="match status" value="1"/>
</dbReference>
<dbReference type="InterPro" id="IPR009057">
    <property type="entry name" value="Homeodomain-like_sf"/>
</dbReference>
<dbReference type="InterPro" id="IPR018062">
    <property type="entry name" value="HTH_AraC-typ_CS"/>
</dbReference>
<comment type="caution">
    <text evidence="5">The sequence shown here is derived from an EMBL/GenBank/DDBJ whole genome shotgun (WGS) entry which is preliminary data.</text>
</comment>
<organism evidence="5 6">
    <name type="scientific">Plantibacter flavus</name>
    <dbReference type="NCBI Taxonomy" id="150123"/>
    <lineage>
        <taxon>Bacteria</taxon>
        <taxon>Bacillati</taxon>
        <taxon>Actinomycetota</taxon>
        <taxon>Actinomycetes</taxon>
        <taxon>Micrococcales</taxon>
        <taxon>Microbacteriaceae</taxon>
        <taxon>Plantibacter</taxon>
    </lineage>
</organism>
<sequence length="294" mass="31975">MQEASGALRFVEVDPDRFSMTVDSITLGEYVLHRNTVGPGTFDVVADAYGLDEPVATIVMLIEGAASLVHGRQQLDLLPGTGTLTEGAETYRTTIHDHATYLYVFVPMRALRRLGIAPTSALGPLAPSPLLRASAAFLVEVISAFEPIGGAAQLRLCRVIDTMLATLYAENDLFRAEGEAGRVPLRLRIIEHIAASFAERELRPETLARRFNMSTRSLQRVFEGSGTSAAGEIAERRVQLALVLLSDPDHRGLSIAEVATRCGYHSQAHLRRAVVAHTGLSPSQFREQTKAEDS</sequence>
<feature type="domain" description="HTH araC/xylS-type" evidence="4">
    <location>
        <begin position="187"/>
        <end position="288"/>
    </location>
</feature>
<proteinExistence type="predicted"/>
<dbReference type="GO" id="GO:0003700">
    <property type="term" value="F:DNA-binding transcription factor activity"/>
    <property type="evidence" value="ECO:0007669"/>
    <property type="project" value="InterPro"/>
</dbReference>
<dbReference type="InterPro" id="IPR018060">
    <property type="entry name" value="HTH_AraC"/>
</dbReference>
<dbReference type="PROSITE" id="PS01124">
    <property type="entry name" value="HTH_ARAC_FAMILY_2"/>
    <property type="match status" value="1"/>
</dbReference>
<evidence type="ECO:0000259" key="4">
    <source>
        <dbReference type="PROSITE" id="PS01124"/>
    </source>
</evidence>
<accession>A0A3N2BZV1</accession>
<dbReference type="SMART" id="SM00342">
    <property type="entry name" value="HTH_ARAC"/>
    <property type="match status" value="1"/>
</dbReference>
<dbReference type="InterPro" id="IPR050204">
    <property type="entry name" value="AraC_XylS_family_regulators"/>
</dbReference>
<evidence type="ECO:0000313" key="6">
    <source>
        <dbReference type="Proteomes" id="UP000266915"/>
    </source>
</evidence>
<keyword evidence="2" id="KW-0238">DNA-binding</keyword>
<dbReference type="PANTHER" id="PTHR46796">
    <property type="entry name" value="HTH-TYPE TRANSCRIPTIONAL ACTIVATOR RHAS-RELATED"/>
    <property type="match status" value="1"/>
</dbReference>
<evidence type="ECO:0000256" key="2">
    <source>
        <dbReference type="ARBA" id="ARBA00023125"/>
    </source>
</evidence>
<dbReference type="InterPro" id="IPR035418">
    <property type="entry name" value="AraC-bd_2"/>
</dbReference>
<keyword evidence="1" id="KW-0805">Transcription regulation</keyword>
<name>A0A3N2BZV1_9MICO</name>
<dbReference type="Proteomes" id="UP000266915">
    <property type="component" value="Unassembled WGS sequence"/>
</dbReference>
<gene>
    <name evidence="5" type="ORF">EDD42_0773</name>
</gene>
<keyword evidence="6" id="KW-1185">Reference proteome</keyword>
<dbReference type="PROSITE" id="PS00041">
    <property type="entry name" value="HTH_ARAC_FAMILY_1"/>
    <property type="match status" value="1"/>
</dbReference>
<dbReference type="AlphaFoldDB" id="A0A3N2BZV1"/>
<keyword evidence="3" id="KW-0804">Transcription</keyword>
<protein>
    <submittedName>
        <fullName evidence="5">AraC family transcriptional regulator</fullName>
    </submittedName>
</protein>
<evidence type="ECO:0000313" key="5">
    <source>
        <dbReference type="EMBL" id="ROR80730.1"/>
    </source>
</evidence>
<dbReference type="GO" id="GO:0043565">
    <property type="term" value="F:sequence-specific DNA binding"/>
    <property type="evidence" value="ECO:0007669"/>
    <property type="project" value="InterPro"/>
</dbReference>
<dbReference type="EMBL" id="RKHL01000001">
    <property type="protein sequence ID" value="ROR80730.1"/>
    <property type="molecule type" value="Genomic_DNA"/>
</dbReference>
<dbReference type="SUPFAM" id="SSF46689">
    <property type="entry name" value="Homeodomain-like"/>
    <property type="match status" value="1"/>
</dbReference>